<dbReference type="InterPro" id="IPR023352">
    <property type="entry name" value="MAPEG-like_dom_sf"/>
</dbReference>
<evidence type="ECO:0000313" key="6">
    <source>
        <dbReference type="EMBL" id="APE42929.1"/>
    </source>
</evidence>
<comment type="subcellular location">
    <subcellularLocation>
        <location evidence="1">Membrane</location>
    </subcellularLocation>
</comment>
<evidence type="ECO:0000256" key="1">
    <source>
        <dbReference type="ARBA" id="ARBA00004370"/>
    </source>
</evidence>
<reference evidence="6 7" key="1">
    <citation type="submission" date="2016-11" db="EMBL/GenBank/DDBJ databases">
        <title>Complete genome sequence of Sulfitobacter sp. AM1-D1, a toxic bacteria associated with marine dinoflagellate Alexandrium minutum in East China Sea.</title>
        <authorList>
            <person name="Yang Q."/>
            <person name="Zhang X."/>
            <person name="Tian X."/>
        </authorList>
    </citation>
    <scope>NUCLEOTIDE SEQUENCE [LARGE SCALE GENOMIC DNA]</scope>
    <source>
        <strain evidence="6 7">AM1-D1</strain>
    </source>
</reference>
<dbReference type="Gene3D" id="1.20.120.550">
    <property type="entry name" value="Membrane associated eicosanoid/glutathione metabolism-like domain"/>
    <property type="match status" value="1"/>
</dbReference>
<keyword evidence="4 5" id="KW-0472">Membrane</keyword>
<evidence type="ECO:0000256" key="5">
    <source>
        <dbReference type="SAM" id="Phobius"/>
    </source>
</evidence>
<evidence type="ECO:0000313" key="7">
    <source>
        <dbReference type="Proteomes" id="UP000181897"/>
    </source>
</evidence>
<gene>
    <name evidence="6" type="ORF">BOO69_05445</name>
</gene>
<keyword evidence="2 5" id="KW-0812">Transmembrane</keyword>
<evidence type="ECO:0000256" key="3">
    <source>
        <dbReference type="ARBA" id="ARBA00022989"/>
    </source>
</evidence>
<dbReference type="Pfam" id="PF01124">
    <property type="entry name" value="MAPEG"/>
    <property type="match status" value="1"/>
</dbReference>
<protein>
    <recommendedName>
        <fullName evidence="8">MAPEG family protein</fullName>
    </recommendedName>
</protein>
<dbReference type="STRING" id="1917485.BOO69_05445"/>
<feature type="transmembrane region" description="Helical" evidence="5">
    <location>
        <begin position="7"/>
        <end position="27"/>
    </location>
</feature>
<dbReference type="InterPro" id="IPR001129">
    <property type="entry name" value="Membr-assoc_MAPEG"/>
</dbReference>
<evidence type="ECO:0000256" key="2">
    <source>
        <dbReference type="ARBA" id="ARBA00022692"/>
    </source>
</evidence>
<evidence type="ECO:0008006" key="8">
    <source>
        <dbReference type="Google" id="ProtNLM"/>
    </source>
</evidence>
<dbReference type="OrthoDB" id="7743618at2"/>
<evidence type="ECO:0000256" key="4">
    <source>
        <dbReference type="ARBA" id="ARBA00023136"/>
    </source>
</evidence>
<organism evidence="6 7">
    <name type="scientific">Sulfitobacter alexandrii</name>
    <dbReference type="NCBI Taxonomy" id="1917485"/>
    <lineage>
        <taxon>Bacteria</taxon>
        <taxon>Pseudomonadati</taxon>
        <taxon>Pseudomonadota</taxon>
        <taxon>Alphaproteobacteria</taxon>
        <taxon>Rhodobacterales</taxon>
        <taxon>Roseobacteraceae</taxon>
        <taxon>Sulfitobacter</taxon>
    </lineage>
</organism>
<accession>A0A1J0WF40</accession>
<feature type="transmembrane region" description="Helical" evidence="5">
    <location>
        <begin position="122"/>
        <end position="141"/>
    </location>
</feature>
<sequence>MENLPTELAVLTGLMVLAASLWIPYIVGVNTAPPGSLPADAPDGFVRIGNPALHRPWVQRAYRAHLNLLEQGIPFAILVLIVDRLDGFGPLTYWTAIVFFWLRVAHAVGYITGAARLPLRPIIFSAGWVCCLLMAYAVFAARAA</sequence>
<keyword evidence="3 5" id="KW-1133">Transmembrane helix</keyword>
<dbReference type="EMBL" id="CP018076">
    <property type="protein sequence ID" value="APE42929.1"/>
    <property type="molecule type" value="Genomic_DNA"/>
</dbReference>
<dbReference type="Proteomes" id="UP000181897">
    <property type="component" value="Chromosome"/>
</dbReference>
<proteinExistence type="predicted"/>
<dbReference type="AlphaFoldDB" id="A0A1J0WF40"/>
<feature type="transmembrane region" description="Helical" evidence="5">
    <location>
        <begin position="91"/>
        <end position="110"/>
    </location>
</feature>
<name>A0A1J0WF40_9RHOB</name>
<dbReference type="KEGG" id="suam:BOO69_05445"/>
<dbReference type="GO" id="GO:0016020">
    <property type="term" value="C:membrane"/>
    <property type="evidence" value="ECO:0007669"/>
    <property type="project" value="UniProtKB-SubCell"/>
</dbReference>
<dbReference type="SUPFAM" id="SSF161084">
    <property type="entry name" value="MAPEG domain-like"/>
    <property type="match status" value="1"/>
</dbReference>
<dbReference type="RefSeq" id="WP_071971034.1">
    <property type="nucleotide sequence ID" value="NZ_CP018076.1"/>
</dbReference>
<keyword evidence="7" id="KW-1185">Reference proteome</keyword>